<evidence type="ECO:0000313" key="3">
    <source>
        <dbReference type="Proteomes" id="UP001230466"/>
    </source>
</evidence>
<evidence type="ECO:0000259" key="1">
    <source>
        <dbReference type="Pfam" id="PF10124"/>
    </source>
</evidence>
<evidence type="ECO:0000313" key="2">
    <source>
        <dbReference type="EMBL" id="MDP8187284.1"/>
    </source>
</evidence>
<accession>A0AAW8CI08</accession>
<sequence>MAIIDNANLKVLNTSFNKIFNDALKSVEPEYQKVATVVTSNTASNTYGWLGEMPELTEWVGERDIKNFKTYDYNIPNKLFESSIGVARVHIEDDNLGQYNMRFTSLARRAAQHPDKLVFDLLKNGDKNNCYDGKKFFATNHPVFAKHDGTGAKTDVANMVAGEQAAWFLLDTSQPLKPLIFQQRQAIELTAMTKLDDESVFMKDEFRYGVRARHNAGYGFWQMAYMSKQELTPENFNAAVSAMMSQTADGGRPLNIKPTLLVVPPSLRAKALEIVKAERLANGETNINKDLVDVLVTQEVM</sequence>
<comment type="caution">
    <text evidence="2">The sequence shown here is derived from an EMBL/GenBank/DDBJ whole genome shotgun (WGS) entry which is preliminary data.</text>
</comment>
<dbReference type="InterPro" id="IPR018774">
    <property type="entry name" value="Phage_Mu_GpT"/>
</dbReference>
<organism evidence="2 3">
    <name type="scientific">Pasteurella atlantica</name>
    <dbReference type="NCBI Taxonomy" id="2827233"/>
    <lineage>
        <taxon>Bacteria</taxon>
        <taxon>Pseudomonadati</taxon>
        <taxon>Pseudomonadota</taxon>
        <taxon>Gammaproteobacteria</taxon>
        <taxon>Pasteurellales</taxon>
        <taxon>Pasteurellaceae</taxon>
        <taxon>Pasteurella</taxon>
    </lineage>
</organism>
<feature type="domain" description="Bacteriophage Mu GpT" evidence="1">
    <location>
        <begin position="9"/>
        <end position="298"/>
    </location>
</feature>
<dbReference type="Proteomes" id="UP001230466">
    <property type="component" value="Unassembled WGS sequence"/>
</dbReference>
<dbReference type="AlphaFoldDB" id="A0AAW8CI08"/>
<dbReference type="Pfam" id="PF10124">
    <property type="entry name" value="Mu-like_gpT"/>
    <property type="match status" value="1"/>
</dbReference>
<reference evidence="2" key="1">
    <citation type="journal article" date="2023" name="Front. Microbiol.">
        <title>Phylogeography and host specificity of Pasteurellaceae pathogenic to sea-farmed fish in the north-east Atlantic.</title>
        <authorList>
            <person name="Gulla S."/>
            <person name="Colquhoun D.J."/>
            <person name="Olsen A.B."/>
            <person name="Spilsberg B."/>
            <person name="Lagesen K."/>
            <person name="Aakesson C.P."/>
            <person name="Strom S."/>
            <person name="Manji F."/>
            <person name="Birkbeck T.H."/>
            <person name="Nilsen H.K."/>
        </authorList>
    </citation>
    <scope>NUCLEOTIDE SEQUENCE</scope>
    <source>
        <strain evidence="2">VIB1234</strain>
    </source>
</reference>
<name>A0AAW8CI08_9PAST</name>
<gene>
    <name evidence="2" type="ORF">QJU78_05795</name>
</gene>
<dbReference type="EMBL" id="JASAYJ010000010">
    <property type="protein sequence ID" value="MDP8187284.1"/>
    <property type="molecule type" value="Genomic_DNA"/>
</dbReference>
<proteinExistence type="predicted"/>
<protein>
    <submittedName>
        <fullName evidence="2">Mu-like prophage major head subunit gpT family protein</fullName>
    </submittedName>
</protein>
<dbReference type="RefSeq" id="WP_211597930.1">
    <property type="nucleotide sequence ID" value="NZ_JAGRQI010000010.1"/>
</dbReference>